<gene>
    <name evidence="12" type="ordered locus">HCH_02462</name>
</gene>
<dbReference type="InterPro" id="IPR001867">
    <property type="entry name" value="OmpR/PhoB-type_DNA-bd"/>
</dbReference>
<evidence type="ECO:0000259" key="11">
    <source>
        <dbReference type="PROSITE" id="PS51755"/>
    </source>
</evidence>
<dbReference type="FunFam" id="3.40.50.2300:FF:000021">
    <property type="entry name" value="Two-component system response regulator KdpE"/>
    <property type="match status" value="1"/>
</dbReference>
<dbReference type="InterPro" id="IPR001789">
    <property type="entry name" value="Sig_transdc_resp-reg_receiver"/>
</dbReference>
<dbReference type="GO" id="GO:0000987">
    <property type="term" value="F:cis-regulatory region sequence-specific DNA binding"/>
    <property type="evidence" value="ECO:0007669"/>
    <property type="project" value="UniProtKB-ARBA"/>
</dbReference>
<keyword evidence="3 8" id="KW-0597">Phosphoprotein</keyword>
<dbReference type="Gene3D" id="3.40.50.2300">
    <property type="match status" value="1"/>
</dbReference>
<dbReference type="STRING" id="349521.HCH_02462"/>
<dbReference type="InterPro" id="IPR036388">
    <property type="entry name" value="WH-like_DNA-bd_sf"/>
</dbReference>
<feature type="modified residue" description="4-aspartylphosphate" evidence="8">
    <location>
        <position position="56"/>
    </location>
</feature>
<sequence>MTAAKPRILVIDDEPQILRFLRISLRSEGYEVLQAGSATEGLMLAATEAPDAIVLDLGLPDMDGQEALRQLRRTCRTPVLVLSVRSSETEKVEALDNGANDYVTKPFGIREFVARIRVLLRDREPAALRPSADIYHSAGLHIDFVKRSVTLDGEDIHLSKKEYALLARLAATPDHVVTQQQLLAEIWGPTHKEDTHYLRIVVAKLRNKLGDAPSAPRFLVTEQGVGYRLITYEAE</sequence>
<feature type="domain" description="OmpR/PhoB-type" evidence="11">
    <location>
        <begin position="132"/>
        <end position="231"/>
    </location>
</feature>
<dbReference type="InterPro" id="IPR011006">
    <property type="entry name" value="CheY-like_superfamily"/>
</dbReference>
<evidence type="ECO:0000256" key="7">
    <source>
        <dbReference type="ARBA" id="ARBA00023163"/>
    </source>
</evidence>
<keyword evidence="6 9" id="KW-0238">DNA-binding</keyword>
<keyword evidence="2" id="KW-0963">Cytoplasm</keyword>
<evidence type="ECO:0000256" key="4">
    <source>
        <dbReference type="ARBA" id="ARBA00023012"/>
    </source>
</evidence>
<dbReference type="HOGENOM" id="CLU_000445_30_8_6"/>
<proteinExistence type="predicted"/>
<dbReference type="AlphaFoldDB" id="Q2SJA5"/>
<evidence type="ECO:0000256" key="9">
    <source>
        <dbReference type="PROSITE-ProRule" id="PRU01091"/>
    </source>
</evidence>
<name>Q2SJA5_HAHCH</name>
<evidence type="ECO:0000256" key="2">
    <source>
        <dbReference type="ARBA" id="ARBA00022490"/>
    </source>
</evidence>
<dbReference type="PROSITE" id="PS51755">
    <property type="entry name" value="OMPR_PHOB"/>
    <property type="match status" value="1"/>
</dbReference>
<evidence type="ECO:0000313" key="13">
    <source>
        <dbReference type="Proteomes" id="UP000000238"/>
    </source>
</evidence>
<dbReference type="RefSeq" id="WP_011396338.1">
    <property type="nucleotide sequence ID" value="NC_007645.1"/>
</dbReference>
<comment type="subcellular location">
    <subcellularLocation>
        <location evidence="1">Cytoplasm</location>
    </subcellularLocation>
</comment>
<evidence type="ECO:0000256" key="3">
    <source>
        <dbReference type="ARBA" id="ARBA00022553"/>
    </source>
</evidence>
<dbReference type="InterPro" id="IPR039420">
    <property type="entry name" value="WalR-like"/>
</dbReference>
<dbReference type="SMART" id="SM00862">
    <property type="entry name" value="Trans_reg_C"/>
    <property type="match status" value="1"/>
</dbReference>
<dbReference type="PROSITE" id="PS50110">
    <property type="entry name" value="RESPONSE_REGULATORY"/>
    <property type="match status" value="1"/>
</dbReference>
<dbReference type="SUPFAM" id="SSF52172">
    <property type="entry name" value="CheY-like"/>
    <property type="match status" value="1"/>
</dbReference>
<dbReference type="KEGG" id="hch:HCH_02462"/>
<protein>
    <submittedName>
        <fullName evidence="12">Response regulator consisting of a CheY-like receiver domain and a winged-helix DNA-binding domain</fullName>
    </submittedName>
</protein>
<accession>Q2SJA5</accession>
<dbReference type="GO" id="GO:0000156">
    <property type="term" value="F:phosphorelay response regulator activity"/>
    <property type="evidence" value="ECO:0007669"/>
    <property type="project" value="TreeGrafter"/>
</dbReference>
<feature type="DNA-binding region" description="OmpR/PhoB-type" evidence="9">
    <location>
        <begin position="132"/>
        <end position="231"/>
    </location>
</feature>
<dbReference type="CDD" id="cd00383">
    <property type="entry name" value="trans_reg_C"/>
    <property type="match status" value="1"/>
</dbReference>
<dbReference type="GO" id="GO:0042802">
    <property type="term" value="F:identical protein binding"/>
    <property type="evidence" value="ECO:0007669"/>
    <property type="project" value="UniProtKB-ARBA"/>
</dbReference>
<keyword evidence="4" id="KW-0902">Two-component regulatory system</keyword>
<dbReference type="Proteomes" id="UP000000238">
    <property type="component" value="Chromosome"/>
</dbReference>
<dbReference type="Pfam" id="PF00072">
    <property type="entry name" value="Response_reg"/>
    <property type="match status" value="1"/>
</dbReference>
<dbReference type="PANTHER" id="PTHR48111">
    <property type="entry name" value="REGULATOR OF RPOS"/>
    <property type="match status" value="1"/>
</dbReference>
<evidence type="ECO:0000259" key="10">
    <source>
        <dbReference type="PROSITE" id="PS50110"/>
    </source>
</evidence>
<dbReference type="GO" id="GO:0045893">
    <property type="term" value="P:positive regulation of DNA-templated transcription"/>
    <property type="evidence" value="ECO:0007669"/>
    <property type="project" value="UniProtKB-ARBA"/>
</dbReference>
<evidence type="ECO:0000256" key="5">
    <source>
        <dbReference type="ARBA" id="ARBA00023015"/>
    </source>
</evidence>
<keyword evidence="7" id="KW-0804">Transcription</keyword>
<reference evidence="12 13" key="1">
    <citation type="journal article" date="2005" name="Nucleic Acids Res.">
        <title>Genomic blueprint of Hahella chejuensis, a marine microbe producing an algicidal agent.</title>
        <authorList>
            <person name="Jeong H."/>
            <person name="Yim J.H."/>
            <person name="Lee C."/>
            <person name="Choi S.-H."/>
            <person name="Park Y.K."/>
            <person name="Yoon S.H."/>
            <person name="Hur C.-G."/>
            <person name="Kang H.-Y."/>
            <person name="Kim D."/>
            <person name="Lee H.H."/>
            <person name="Park K.H."/>
            <person name="Park S.-H."/>
            <person name="Park H.-S."/>
            <person name="Lee H.K."/>
            <person name="Oh T.K."/>
            <person name="Kim J.F."/>
        </authorList>
    </citation>
    <scope>NUCLEOTIDE SEQUENCE [LARGE SCALE GENOMIC DNA]</scope>
    <source>
        <strain evidence="12 13">KCTC 2396</strain>
    </source>
</reference>
<dbReference type="Gene3D" id="1.10.10.10">
    <property type="entry name" value="Winged helix-like DNA-binding domain superfamily/Winged helix DNA-binding domain"/>
    <property type="match status" value="1"/>
</dbReference>
<dbReference type="PANTHER" id="PTHR48111:SF50">
    <property type="entry name" value="KDP OPERON TRANSCRIPTIONAL REGULATORY PROTEIN KDPE"/>
    <property type="match status" value="1"/>
</dbReference>
<dbReference type="GO" id="GO:0005829">
    <property type="term" value="C:cytosol"/>
    <property type="evidence" value="ECO:0007669"/>
    <property type="project" value="TreeGrafter"/>
</dbReference>
<dbReference type="Gene3D" id="6.10.250.690">
    <property type="match status" value="1"/>
</dbReference>
<dbReference type="Pfam" id="PF00486">
    <property type="entry name" value="Trans_reg_C"/>
    <property type="match status" value="1"/>
</dbReference>
<dbReference type="GO" id="GO:0032993">
    <property type="term" value="C:protein-DNA complex"/>
    <property type="evidence" value="ECO:0007669"/>
    <property type="project" value="TreeGrafter"/>
</dbReference>
<feature type="domain" description="Response regulatory" evidence="10">
    <location>
        <begin position="7"/>
        <end position="120"/>
    </location>
</feature>
<organism evidence="12 13">
    <name type="scientific">Hahella chejuensis (strain KCTC 2396)</name>
    <dbReference type="NCBI Taxonomy" id="349521"/>
    <lineage>
        <taxon>Bacteria</taxon>
        <taxon>Pseudomonadati</taxon>
        <taxon>Pseudomonadota</taxon>
        <taxon>Gammaproteobacteria</taxon>
        <taxon>Oceanospirillales</taxon>
        <taxon>Hahellaceae</taxon>
        <taxon>Hahella</taxon>
    </lineage>
</organism>
<dbReference type="SMART" id="SM00448">
    <property type="entry name" value="REC"/>
    <property type="match status" value="1"/>
</dbReference>
<dbReference type="CDD" id="cd17620">
    <property type="entry name" value="REC_OmpR_KdpE-like"/>
    <property type="match status" value="1"/>
</dbReference>
<dbReference type="eggNOG" id="COG0745">
    <property type="taxonomic scope" value="Bacteria"/>
</dbReference>
<evidence type="ECO:0000256" key="6">
    <source>
        <dbReference type="ARBA" id="ARBA00023125"/>
    </source>
</evidence>
<keyword evidence="13" id="KW-1185">Reference proteome</keyword>
<evidence type="ECO:0000313" key="12">
    <source>
        <dbReference type="EMBL" id="ABC29269.1"/>
    </source>
</evidence>
<dbReference type="EMBL" id="CP000155">
    <property type="protein sequence ID" value="ABC29269.1"/>
    <property type="molecule type" value="Genomic_DNA"/>
</dbReference>
<evidence type="ECO:0000256" key="1">
    <source>
        <dbReference type="ARBA" id="ARBA00004496"/>
    </source>
</evidence>
<evidence type="ECO:0000256" key="8">
    <source>
        <dbReference type="PROSITE-ProRule" id="PRU00169"/>
    </source>
</evidence>
<keyword evidence="5" id="KW-0805">Transcription regulation</keyword>